<keyword evidence="1 5" id="KW-0853">WD repeat</keyword>
<dbReference type="InterPro" id="IPR036322">
    <property type="entry name" value="WD40_repeat_dom_sf"/>
</dbReference>
<dbReference type="PANTHER" id="PTHR13211">
    <property type="entry name" value="TELOMERASE CAJAL BODY PROTEIN 1"/>
    <property type="match status" value="1"/>
</dbReference>
<dbReference type="SMART" id="SM00320">
    <property type="entry name" value="WD40"/>
    <property type="match status" value="2"/>
</dbReference>
<dbReference type="InterPro" id="IPR051150">
    <property type="entry name" value="SWT21/TCAB1_mRNA_Telomere"/>
</dbReference>
<sequence>GIYGDMNGELIAVLHGHVGGITHIQFSPDGNQLYSGARKDGMILCWDMRNLGEILHTFQRHVGTNQRIYFDFDPSFTTLVTGNSNGHVLGWDINDPSTP</sequence>
<dbReference type="GO" id="GO:0015030">
    <property type="term" value="C:Cajal body"/>
    <property type="evidence" value="ECO:0007669"/>
    <property type="project" value="TreeGrafter"/>
</dbReference>
<proteinExistence type="inferred from homology"/>
<dbReference type="InterPro" id="IPR019775">
    <property type="entry name" value="WD40_repeat_CS"/>
</dbReference>
<evidence type="ECO:0000256" key="1">
    <source>
        <dbReference type="ARBA" id="ARBA00022574"/>
    </source>
</evidence>
<dbReference type="PANTHER" id="PTHR13211:SF0">
    <property type="entry name" value="TELOMERASE CAJAL BODY PROTEIN 1"/>
    <property type="match status" value="1"/>
</dbReference>
<evidence type="ECO:0000256" key="3">
    <source>
        <dbReference type="ARBA" id="ARBA00038279"/>
    </source>
</evidence>
<dbReference type="AlphaFoldDB" id="A0A820SIK8"/>
<dbReference type="PROSITE" id="PS50082">
    <property type="entry name" value="WD_REPEATS_2"/>
    <property type="match status" value="1"/>
</dbReference>
<reference evidence="6" key="1">
    <citation type="submission" date="2021-02" db="EMBL/GenBank/DDBJ databases">
        <authorList>
            <person name="Nowell W R."/>
        </authorList>
    </citation>
    <scope>NUCLEOTIDE SEQUENCE</scope>
</reference>
<organism evidence="6 7">
    <name type="scientific">Adineta steineri</name>
    <dbReference type="NCBI Taxonomy" id="433720"/>
    <lineage>
        <taxon>Eukaryota</taxon>
        <taxon>Metazoa</taxon>
        <taxon>Spiralia</taxon>
        <taxon>Gnathifera</taxon>
        <taxon>Rotifera</taxon>
        <taxon>Eurotatoria</taxon>
        <taxon>Bdelloidea</taxon>
        <taxon>Adinetida</taxon>
        <taxon>Adinetidae</taxon>
        <taxon>Adineta</taxon>
    </lineage>
</organism>
<dbReference type="Gene3D" id="2.130.10.10">
    <property type="entry name" value="YVTN repeat-like/Quinoprotein amine dehydrogenase"/>
    <property type="match status" value="1"/>
</dbReference>
<comment type="caution">
    <text evidence="6">The sequence shown here is derived from an EMBL/GenBank/DDBJ whole genome shotgun (WGS) entry which is preliminary data.</text>
</comment>
<dbReference type="EMBL" id="CAJOAY010035790">
    <property type="protein sequence ID" value="CAF4453424.1"/>
    <property type="molecule type" value="Genomic_DNA"/>
</dbReference>
<protein>
    <recommendedName>
        <fullName evidence="4">WD repeat-containing protein 79</fullName>
    </recommendedName>
</protein>
<dbReference type="Pfam" id="PF00400">
    <property type="entry name" value="WD40"/>
    <property type="match status" value="2"/>
</dbReference>
<feature type="non-terminal residue" evidence="6">
    <location>
        <position position="1"/>
    </location>
</feature>
<name>A0A820SIK8_9BILA</name>
<evidence type="ECO:0000313" key="6">
    <source>
        <dbReference type="EMBL" id="CAF4453424.1"/>
    </source>
</evidence>
<evidence type="ECO:0000256" key="2">
    <source>
        <dbReference type="ARBA" id="ARBA00022737"/>
    </source>
</evidence>
<evidence type="ECO:0000256" key="4">
    <source>
        <dbReference type="ARBA" id="ARBA00041558"/>
    </source>
</evidence>
<keyword evidence="2" id="KW-0677">Repeat</keyword>
<evidence type="ECO:0000313" key="7">
    <source>
        <dbReference type="Proteomes" id="UP000663881"/>
    </source>
</evidence>
<gene>
    <name evidence="6" type="ORF">OKA104_LOCUS54288</name>
</gene>
<dbReference type="SUPFAM" id="SSF50978">
    <property type="entry name" value="WD40 repeat-like"/>
    <property type="match status" value="1"/>
</dbReference>
<dbReference type="InterPro" id="IPR001680">
    <property type="entry name" value="WD40_rpt"/>
</dbReference>
<accession>A0A820SIK8</accession>
<feature type="non-terminal residue" evidence="6">
    <location>
        <position position="99"/>
    </location>
</feature>
<dbReference type="PROSITE" id="PS00678">
    <property type="entry name" value="WD_REPEATS_1"/>
    <property type="match status" value="1"/>
</dbReference>
<dbReference type="Proteomes" id="UP000663881">
    <property type="component" value="Unassembled WGS sequence"/>
</dbReference>
<comment type="similarity">
    <text evidence="3">Belongs to the TCAB1 family.</text>
</comment>
<dbReference type="InterPro" id="IPR015943">
    <property type="entry name" value="WD40/YVTN_repeat-like_dom_sf"/>
</dbReference>
<dbReference type="GO" id="GO:0003723">
    <property type="term" value="F:RNA binding"/>
    <property type="evidence" value="ECO:0007669"/>
    <property type="project" value="TreeGrafter"/>
</dbReference>
<evidence type="ECO:0000256" key="5">
    <source>
        <dbReference type="PROSITE-ProRule" id="PRU00221"/>
    </source>
</evidence>
<feature type="repeat" description="WD" evidence="5">
    <location>
        <begin position="14"/>
        <end position="50"/>
    </location>
</feature>
<dbReference type="GO" id="GO:0030576">
    <property type="term" value="P:Cajal body organization"/>
    <property type="evidence" value="ECO:0007669"/>
    <property type="project" value="TreeGrafter"/>
</dbReference>